<dbReference type="Gene3D" id="1.10.443.10">
    <property type="entry name" value="Intergrase catalytic core"/>
    <property type="match status" value="1"/>
</dbReference>
<proteinExistence type="predicted"/>
<dbReference type="EMBL" id="JAVHUL010000025">
    <property type="protein sequence ID" value="MDQ7917872.1"/>
    <property type="molecule type" value="Genomic_DNA"/>
</dbReference>
<evidence type="ECO:0000313" key="4">
    <source>
        <dbReference type="Proteomes" id="UP001230915"/>
    </source>
</evidence>
<comment type="caution">
    <text evidence="3">The sequence shown here is derived from an EMBL/GenBank/DDBJ whole genome shotgun (WGS) entry which is preliminary data.</text>
</comment>
<gene>
    <name evidence="3" type="ORF">RBU60_09825</name>
</gene>
<dbReference type="Proteomes" id="UP001230915">
    <property type="component" value="Unassembled WGS sequence"/>
</dbReference>
<dbReference type="RefSeq" id="WP_308864734.1">
    <property type="nucleotide sequence ID" value="NZ_JAVHUL010000025.1"/>
</dbReference>
<name>A0ABU1A2E0_9FLAO</name>
<dbReference type="InterPro" id="IPR002104">
    <property type="entry name" value="Integrase_catalytic"/>
</dbReference>
<dbReference type="SUPFAM" id="SSF56349">
    <property type="entry name" value="DNA breaking-rejoining enzymes"/>
    <property type="match status" value="1"/>
</dbReference>
<keyword evidence="1" id="KW-0233">DNA recombination</keyword>
<keyword evidence="4" id="KW-1185">Reference proteome</keyword>
<reference evidence="3 4" key="1">
    <citation type="submission" date="2023-08" db="EMBL/GenBank/DDBJ databases">
        <title>Mesonia sp. MT50, isolated from deep-sea sediment of the Mariana Trench.</title>
        <authorList>
            <person name="Fu H."/>
        </authorList>
    </citation>
    <scope>NUCLEOTIDE SEQUENCE [LARGE SCALE GENOMIC DNA]</scope>
    <source>
        <strain evidence="3 4">MT50</strain>
    </source>
</reference>
<protein>
    <submittedName>
        <fullName evidence="3">Tyrosine-type recombinase/integrase</fullName>
    </submittedName>
</protein>
<dbReference type="InterPro" id="IPR013762">
    <property type="entry name" value="Integrase-like_cat_sf"/>
</dbReference>
<evidence type="ECO:0000256" key="1">
    <source>
        <dbReference type="ARBA" id="ARBA00023172"/>
    </source>
</evidence>
<sequence>MSTCKILKRVTPHTLRHSDATQMLEGAVNLRYIHLLLGHSRPETNIIYTHVTRKDLLETRSPLYTAVMHLKETGYNYEKVLLSRKF</sequence>
<dbReference type="InterPro" id="IPR011010">
    <property type="entry name" value="DNA_brk_join_enz"/>
</dbReference>
<dbReference type="PROSITE" id="PS51898">
    <property type="entry name" value="TYR_RECOMBINASE"/>
    <property type="match status" value="1"/>
</dbReference>
<feature type="domain" description="Tyr recombinase" evidence="2">
    <location>
        <begin position="1"/>
        <end position="61"/>
    </location>
</feature>
<dbReference type="Pfam" id="PF00589">
    <property type="entry name" value="Phage_integrase"/>
    <property type="match status" value="1"/>
</dbReference>
<evidence type="ECO:0000259" key="2">
    <source>
        <dbReference type="PROSITE" id="PS51898"/>
    </source>
</evidence>
<organism evidence="3 4">
    <name type="scientific">Mesonia profundi</name>
    <dbReference type="NCBI Taxonomy" id="3070998"/>
    <lineage>
        <taxon>Bacteria</taxon>
        <taxon>Pseudomonadati</taxon>
        <taxon>Bacteroidota</taxon>
        <taxon>Flavobacteriia</taxon>
        <taxon>Flavobacteriales</taxon>
        <taxon>Flavobacteriaceae</taxon>
        <taxon>Mesonia</taxon>
    </lineage>
</organism>
<accession>A0ABU1A2E0</accession>
<evidence type="ECO:0000313" key="3">
    <source>
        <dbReference type="EMBL" id="MDQ7917872.1"/>
    </source>
</evidence>